<dbReference type="InterPro" id="IPR057683">
    <property type="entry name" value="DUF7923"/>
</dbReference>
<evidence type="ECO:0008006" key="7">
    <source>
        <dbReference type="Google" id="ProtNLM"/>
    </source>
</evidence>
<keyword evidence="6" id="KW-1185">Reference proteome</keyword>
<gene>
    <name evidence="5" type="ORF">JMJ35_009828</name>
</gene>
<dbReference type="Proteomes" id="UP001166286">
    <property type="component" value="Unassembled WGS sequence"/>
</dbReference>
<evidence type="ECO:0000259" key="3">
    <source>
        <dbReference type="Pfam" id="PF25540"/>
    </source>
</evidence>
<evidence type="ECO:0000313" key="5">
    <source>
        <dbReference type="EMBL" id="KAK0507939.1"/>
    </source>
</evidence>
<feature type="domain" description="Tandem CCCH zinc finger" evidence="4">
    <location>
        <begin position="424"/>
        <end position="478"/>
    </location>
</feature>
<comment type="caution">
    <text evidence="5">The sequence shown here is derived from an EMBL/GenBank/DDBJ whole genome shotgun (WGS) entry which is preliminary data.</text>
</comment>
<feature type="coiled-coil region" evidence="1">
    <location>
        <begin position="27"/>
        <end position="75"/>
    </location>
</feature>
<protein>
    <recommendedName>
        <fullName evidence="7">CCCH zinc finger protein</fullName>
    </recommendedName>
</protein>
<feature type="compositionally biased region" description="Pro residues" evidence="2">
    <location>
        <begin position="349"/>
        <end position="358"/>
    </location>
</feature>
<dbReference type="EMBL" id="JAFEKC020000022">
    <property type="protein sequence ID" value="KAK0507939.1"/>
    <property type="molecule type" value="Genomic_DNA"/>
</dbReference>
<accession>A0AA39QT64</accession>
<dbReference type="AlphaFoldDB" id="A0AA39QT64"/>
<feature type="compositionally biased region" description="Pro residues" evidence="2">
    <location>
        <begin position="294"/>
        <end position="307"/>
    </location>
</feature>
<dbReference type="PANTHER" id="PTHR37543:SF1">
    <property type="entry name" value="CCCH ZINC FINGER DNA BINDING PROTEIN (AFU_ORTHOLOGUE AFUA_5G12760)"/>
    <property type="match status" value="1"/>
</dbReference>
<dbReference type="InterPro" id="IPR057654">
    <property type="entry name" value="Znf-CCCH_tandem"/>
</dbReference>
<dbReference type="PANTHER" id="PTHR37543">
    <property type="entry name" value="CCCH ZINC FINGER DNA BINDING PROTEIN (AFU_ORTHOLOGUE AFUA_5G12760)"/>
    <property type="match status" value="1"/>
</dbReference>
<dbReference type="Pfam" id="PF25543">
    <property type="entry name" value="zf-CCCH_tandem"/>
    <property type="match status" value="1"/>
</dbReference>
<dbReference type="Pfam" id="PF25540">
    <property type="entry name" value="DUF7923"/>
    <property type="match status" value="1"/>
</dbReference>
<evidence type="ECO:0000256" key="1">
    <source>
        <dbReference type="SAM" id="Coils"/>
    </source>
</evidence>
<name>A0AA39QT64_9LECA</name>
<keyword evidence="1" id="KW-0175">Coiled coil</keyword>
<feature type="region of interest" description="Disordered" evidence="2">
    <location>
        <begin position="343"/>
        <end position="372"/>
    </location>
</feature>
<evidence type="ECO:0000256" key="2">
    <source>
        <dbReference type="SAM" id="MobiDB-lite"/>
    </source>
</evidence>
<sequence length="489" mass="55950">MTSEENDALRQRYELLKGAEHHKNALIEELLRRVDQLTDDYHQERLDHARESHFNREVQRRELELQEELRKYKTVMDRDAFILVLLDGDGMIFDDNFISRGENGGREAAQLLWSSVTDFVQKTQLKLPSDYKVVTRIYANLKGLGDICQRSGIIEKPEIIEDFARGFTGSKQLFDFVDVGMGKDRADDKISEIFKLHLYDCHCRQILFGCSHDNGYARLLEDVSEPQIMSSITLLEGVPFERELSQLKSKYQTTRFEGVFRPTKINIYQQNYIAQPIQVQVQPQRSPHTNGLPPGLPPPNGLPPPPTQYQSPYQPTISRATSGSPISAAALNPAAPTWASTAMTAPQMASPPPTPQPAPHATVKQVPRNRYGQRIDPVVQYDPNEVKRIKKLKMCNVHFLRNDCPYDPCTHDHHYKPNKNELATLRYVSRMTPCKFGSECDDLKCIYGHRCPSDTEGKKDCRWGENCRFDRELHGIDRTVVRTTKVGKK</sequence>
<reference evidence="5" key="1">
    <citation type="submission" date="2023-03" db="EMBL/GenBank/DDBJ databases">
        <title>Complete genome of Cladonia borealis.</title>
        <authorList>
            <person name="Park H."/>
        </authorList>
    </citation>
    <scope>NUCLEOTIDE SEQUENCE</scope>
    <source>
        <strain evidence="5">ANT050790</strain>
    </source>
</reference>
<evidence type="ECO:0000313" key="6">
    <source>
        <dbReference type="Proteomes" id="UP001166286"/>
    </source>
</evidence>
<feature type="domain" description="DUF7923" evidence="3">
    <location>
        <begin position="76"/>
        <end position="260"/>
    </location>
</feature>
<feature type="region of interest" description="Disordered" evidence="2">
    <location>
        <begin position="279"/>
        <end position="329"/>
    </location>
</feature>
<organism evidence="5 6">
    <name type="scientific">Cladonia borealis</name>
    <dbReference type="NCBI Taxonomy" id="184061"/>
    <lineage>
        <taxon>Eukaryota</taxon>
        <taxon>Fungi</taxon>
        <taxon>Dikarya</taxon>
        <taxon>Ascomycota</taxon>
        <taxon>Pezizomycotina</taxon>
        <taxon>Lecanoromycetes</taxon>
        <taxon>OSLEUM clade</taxon>
        <taxon>Lecanoromycetidae</taxon>
        <taxon>Lecanorales</taxon>
        <taxon>Lecanorineae</taxon>
        <taxon>Cladoniaceae</taxon>
        <taxon>Cladonia</taxon>
    </lineage>
</organism>
<evidence type="ECO:0000259" key="4">
    <source>
        <dbReference type="Pfam" id="PF25543"/>
    </source>
</evidence>
<proteinExistence type="predicted"/>